<evidence type="ECO:0000259" key="1">
    <source>
        <dbReference type="Pfam" id="PF00501"/>
    </source>
</evidence>
<keyword evidence="4" id="KW-1185">Reference proteome</keyword>
<gene>
    <name evidence="3" type="ORF">P5G49_00010</name>
</gene>
<protein>
    <submittedName>
        <fullName evidence="3">AMP-binding protein</fullName>
    </submittedName>
</protein>
<dbReference type="PANTHER" id="PTHR43767">
    <property type="entry name" value="LONG-CHAIN-FATTY-ACID--COA LIGASE"/>
    <property type="match status" value="1"/>
</dbReference>
<evidence type="ECO:0000259" key="2">
    <source>
        <dbReference type="Pfam" id="PF13193"/>
    </source>
</evidence>
<dbReference type="Gene3D" id="3.30.300.30">
    <property type="match status" value="1"/>
</dbReference>
<dbReference type="Gene3D" id="3.40.50.12780">
    <property type="entry name" value="N-terminal domain of ligase-like"/>
    <property type="match status" value="1"/>
</dbReference>
<evidence type="ECO:0000313" key="4">
    <source>
        <dbReference type="Proteomes" id="UP001175097"/>
    </source>
</evidence>
<proteinExistence type="predicted"/>
<dbReference type="InterPro" id="IPR025110">
    <property type="entry name" value="AMP-bd_C"/>
</dbReference>
<dbReference type="Pfam" id="PF00501">
    <property type="entry name" value="AMP-binding"/>
    <property type="match status" value="1"/>
</dbReference>
<dbReference type="PANTHER" id="PTHR43767:SF1">
    <property type="entry name" value="NONRIBOSOMAL PEPTIDE SYNTHASE PES1 (EUROFUNG)-RELATED"/>
    <property type="match status" value="1"/>
</dbReference>
<dbReference type="InterPro" id="IPR045851">
    <property type="entry name" value="AMP-bd_C_sf"/>
</dbReference>
<organism evidence="3 4">
    <name type="scientific">Sporosarcina highlanderae</name>
    <dbReference type="NCBI Taxonomy" id="3035916"/>
    <lineage>
        <taxon>Bacteria</taxon>
        <taxon>Bacillati</taxon>
        <taxon>Bacillota</taxon>
        <taxon>Bacilli</taxon>
        <taxon>Bacillales</taxon>
        <taxon>Caryophanaceae</taxon>
        <taxon>Sporosarcina</taxon>
    </lineage>
</organism>
<dbReference type="SUPFAM" id="SSF56801">
    <property type="entry name" value="Acetyl-CoA synthetase-like"/>
    <property type="match status" value="1"/>
</dbReference>
<dbReference type="InterPro" id="IPR042099">
    <property type="entry name" value="ANL_N_sf"/>
</dbReference>
<dbReference type="Proteomes" id="UP001175097">
    <property type="component" value="Unassembled WGS sequence"/>
</dbReference>
<dbReference type="Pfam" id="PF13193">
    <property type="entry name" value="AMP-binding_C"/>
    <property type="match status" value="1"/>
</dbReference>
<reference evidence="3" key="1">
    <citation type="submission" date="2023-03" db="EMBL/GenBank/DDBJ databases">
        <title>MT1 and MT2 Draft Genomes of Novel Species.</title>
        <authorList>
            <person name="Venkateswaran K."/>
        </authorList>
    </citation>
    <scope>NUCLEOTIDE SEQUENCE</scope>
    <source>
        <strain evidence="3">F6_3S_P_2</strain>
    </source>
</reference>
<name>A0ABT8JL32_9BACL</name>
<dbReference type="InterPro" id="IPR050237">
    <property type="entry name" value="ATP-dep_AMP-bd_enzyme"/>
</dbReference>
<dbReference type="InterPro" id="IPR000873">
    <property type="entry name" value="AMP-dep_synth/lig_dom"/>
</dbReference>
<feature type="domain" description="AMP-dependent synthetase/ligase" evidence="1">
    <location>
        <begin position="14"/>
        <end position="371"/>
    </location>
</feature>
<dbReference type="EMBL" id="JAROCC010000001">
    <property type="protein sequence ID" value="MDN4605858.1"/>
    <property type="molecule type" value="Genomic_DNA"/>
</dbReference>
<comment type="caution">
    <text evidence="3">The sequence shown here is derived from an EMBL/GenBank/DDBJ whole genome shotgun (WGS) entry which is preliminary data.</text>
</comment>
<dbReference type="RefSeq" id="WP_301241320.1">
    <property type="nucleotide sequence ID" value="NZ_JAROCC010000001.1"/>
</dbReference>
<sequence>MLTHGNQTLYTLLKKQAGRYGEKPFVVFEEETISYREMLERVNRTARWLKGNGIQKGDMVAVFLANAPVFYEMWYACGALGAVLLPINTASTPSELEYFLDHSESRGFLYDERLVGEEHLEVARERDLVFMQLTGDSFNKEREEHSADEVKCEADASDVACIMYTSGTTAKPKGVLITHENYMFAGHSSVLYQQLTPDDRYLIFLPLFHANSQYYTSMASLVVGGTIILRERFSSTEFWDVVERYQPTVTSLVATVIKMLLELPENEKEKKHSLKRAGYGLFVPYPELQAFQDRFDIKLYQWYGMTETMTTNIVTPLYEDMIRDRETGIVSIGKPGLGHEVKIIGPDDEEMPFGEVGQILIKSPSLMKGYFKNPEATAQTLRDGWLYTGDSGYMNEEGFIWFVDRSKDLIKRAGENISSIEVENVLSEHPAVQDCAIVGEPDKLREEIVIAYVKLHQGQEVEPEELETFCRKHLSYFKVPQEFRIIEDFPRTSIGKIQKNLLRKS</sequence>
<feature type="domain" description="AMP-binding enzyme C-terminal" evidence="2">
    <location>
        <begin position="421"/>
        <end position="496"/>
    </location>
</feature>
<accession>A0ABT8JL32</accession>
<evidence type="ECO:0000313" key="3">
    <source>
        <dbReference type="EMBL" id="MDN4605858.1"/>
    </source>
</evidence>